<evidence type="ECO:0000256" key="11">
    <source>
        <dbReference type="ARBA" id="ARBA00032555"/>
    </source>
</evidence>
<evidence type="ECO:0000313" key="13">
    <source>
        <dbReference type="EMBL" id="CDS05439.1"/>
    </source>
</evidence>
<feature type="transmembrane region" description="Helical" evidence="12">
    <location>
        <begin position="56"/>
        <end position="75"/>
    </location>
</feature>
<dbReference type="InterPro" id="IPR036259">
    <property type="entry name" value="MFS_trans_sf"/>
</dbReference>
<evidence type="ECO:0000256" key="5">
    <source>
        <dbReference type="ARBA" id="ARBA00022475"/>
    </source>
</evidence>
<comment type="subcellular location">
    <subcellularLocation>
        <location evidence="2">Cell membrane</location>
        <topology evidence="2">Multi-pass membrane protein</topology>
    </subcellularLocation>
</comment>
<evidence type="ECO:0000256" key="10">
    <source>
        <dbReference type="ARBA" id="ARBA00030646"/>
    </source>
</evidence>
<feature type="transmembrane region" description="Helical" evidence="12">
    <location>
        <begin position="155"/>
        <end position="175"/>
    </location>
</feature>
<reference evidence="13" key="1">
    <citation type="journal article" date="2014" name="Genome Announc.">
        <title>De novo whole-genome sequence and genome annotation of Lichtheimia ramosa.</title>
        <authorList>
            <person name="Linde J."/>
            <person name="Schwartze V."/>
            <person name="Binder U."/>
            <person name="Lass-Florl C."/>
            <person name="Voigt K."/>
            <person name="Horn F."/>
        </authorList>
    </citation>
    <scope>NUCLEOTIDE SEQUENCE</scope>
    <source>
        <strain evidence="13">JMRC FSU:6197</strain>
    </source>
</reference>
<dbReference type="InterPro" id="IPR008509">
    <property type="entry name" value="MOT2/MFSD5"/>
</dbReference>
<evidence type="ECO:0000256" key="7">
    <source>
        <dbReference type="ARBA" id="ARBA00022989"/>
    </source>
</evidence>
<keyword evidence="8" id="KW-0406">Ion transport</keyword>
<dbReference type="PANTHER" id="PTHR23516">
    <property type="entry name" value="SAM (S-ADENOSYL METHIONINE) TRANSPORTER"/>
    <property type="match status" value="1"/>
</dbReference>
<dbReference type="PANTHER" id="PTHR23516:SF1">
    <property type="entry name" value="MOLYBDATE-ANION TRANSPORTER"/>
    <property type="match status" value="1"/>
</dbReference>
<comment type="function">
    <text evidence="1">Mediates high-affinity intracellular uptake of the rare oligo-element molybdenum.</text>
</comment>
<feature type="transmembrane region" description="Helical" evidence="12">
    <location>
        <begin position="230"/>
        <end position="251"/>
    </location>
</feature>
<keyword evidence="5" id="KW-1003">Cell membrane</keyword>
<accession>A0A077WE60</accession>
<proteinExistence type="predicted"/>
<dbReference type="Pfam" id="PF05631">
    <property type="entry name" value="MFS_5"/>
    <property type="match status" value="1"/>
</dbReference>
<evidence type="ECO:0000256" key="8">
    <source>
        <dbReference type="ARBA" id="ARBA00023065"/>
    </source>
</evidence>
<gene>
    <name evidence="13" type="ORF">LRAMOSA07967</name>
</gene>
<evidence type="ECO:0000256" key="2">
    <source>
        <dbReference type="ARBA" id="ARBA00004651"/>
    </source>
</evidence>
<keyword evidence="4" id="KW-0813">Transport</keyword>
<evidence type="ECO:0000256" key="4">
    <source>
        <dbReference type="ARBA" id="ARBA00022448"/>
    </source>
</evidence>
<sequence>MALEFLNADASGNEERRLRSLQYKYLSVYVIIQGADWLQGPYLYKLYQSYGFELVQIAFLFLTGFASGALGGTAVGSLADSWGRRRICLVFCATLILSLVLRLGPNYPLLLLSHILSGMAASMQFSVVEAWYVAEHSARGIPADWMSRTFAKATFLNGLVAIIAGIIANAVVDIWGFTAPFVLSILLAIAAGVLISSTWSENYGEANSHKARLSRTLLDGLKTLWNDSNILILGAAQTVFECAMYIFVLLYTPAIETAASIHAHGGDSVIQEDQEIPLGYLFSTMMFAVMMGSITFQKLEQKGLSWCSKDRLLTLALTLAGGSFTAMVYDNSTSLPILVISYHVFEFTTGMYFPSISSLKAEVIPEETRAAIMTLLRIPMNLGVGVIMWHADRLSTSTMFAICSFMTLSGALVVLFKFKTKQVYQQPPE</sequence>
<feature type="transmembrane region" description="Helical" evidence="12">
    <location>
        <begin position="311"/>
        <end position="329"/>
    </location>
</feature>
<dbReference type="Gene3D" id="1.20.1250.20">
    <property type="entry name" value="MFS general substrate transporter like domains"/>
    <property type="match status" value="1"/>
</dbReference>
<keyword evidence="9 12" id="KW-0472">Membrane</keyword>
<evidence type="ECO:0000256" key="3">
    <source>
        <dbReference type="ARBA" id="ARBA00021242"/>
    </source>
</evidence>
<dbReference type="SUPFAM" id="SSF103473">
    <property type="entry name" value="MFS general substrate transporter"/>
    <property type="match status" value="1"/>
</dbReference>
<dbReference type="CDD" id="cd17487">
    <property type="entry name" value="MFS_MFSD5_like"/>
    <property type="match status" value="1"/>
</dbReference>
<keyword evidence="7 12" id="KW-1133">Transmembrane helix</keyword>
<evidence type="ECO:0000256" key="6">
    <source>
        <dbReference type="ARBA" id="ARBA00022692"/>
    </source>
</evidence>
<dbReference type="OrthoDB" id="263957at2759"/>
<dbReference type="GO" id="GO:0006811">
    <property type="term" value="P:monoatomic ion transport"/>
    <property type="evidence" value="ECO:0007669"/>
    <property type="project" value="UniProtKB-KW"/>
</dbReference>
<evidence type="ECO:0000256" key="12">
    <source>
        <dbReference type="SAM" id="Phobius"/>
    </source>
</evidence>
<feature type="transmembrane region" description="Helical" evidence="12">
    <location>
        <begin position="87"/>
        <end position="105"/>
    </location>
</feature>
<feature type="transmembrane region" description="Helical" evidence="12">
    <location>
        <begin position="181"/>
        <end position="200"/>
    </location>
</feature>
<organism evidence="13">
    <name type="scientific">Lichtheimia ramosa</name>
    <dbReference type="NCBI Taxonomy" id="688394"/>
    <lineage>
        <taxon>Eukaryota</taxon>
        <taxon>Fungi</taxon>
        <taxon>Fungi incertae sedis</taxon>
        <taxon>Mucoromycota</taxon>
        <taxon>Mucoromycotina</taxon>
        <taxon>Mucoromycetes</taxon>
        <taxon>Mucorales</taxon>
        <taxon>Lichtheimiaceae</taxon>
        <taxon>Lichtheimia</taxon>
    </lineage>
</organism>
<protein>
    <recommendedName>
        <fullName evidence="3">Molybdate-anion transporter</fullName>
    </recommendedName>
    <alternativeName>
        <fullName evidence="10">Major facilitator superfamily domain-containing protein 5</fullName>
    </alternativeName>
    <alternativeName>
        <fullName evidence="11">Molybdate transporter 2 homolog</fullName>
    </alternativeName>
</protein>
<feature type="transmembrane region" description="Helical" evidence="12">
    <location>
        <begin position="278"/>
        <end position="299"/>
    </location>
</feature>
<dbReference type="EMBL" id="LK023316">
    <property type="protein sequence ID" value="CDS05439.1"/>
    <property type="molecule type" value="Genomic_DNA"/>
</dbReference>
<dbReference type="GO" id="GO:0005886">
    <property type="term" value="C:plasma membrane"/>
    <property type="evidence" value="ECO:0007669"/>
    <property type="project" value="UniProtKB-SubCell"/>
</dbReference>
<feature type="transmembrane region" description="Helical" evidence="12">
    <location>
        <begin position="397"/>
        <end position="416"/>
    </location>
</feature>
<name>A0A077WE60_9FUNG</name>
<evidence type="ECO:0000256" key="1">
    <source>
        <dbReference type="ARBA" id="ARBA00003019"/>
    </source>
</evidence>
<feature type="transmembrane region" description="Helical" evidence="12">
    <location>
        <begin position="111"/>
        <end position="134"/>
    </location>
</feature>
<dbReference type="AlphaFoldDB" id="A0A077WE60"/>
<evidence type="ECO:0000256" key="9">
    <source>
        <dbReference type="ARBA" id="ARBA00023136"/>
    </source>
</evidence>
<dbReference type="GO" id="GO:0015098">
    <property type="term" value="F:molybdate ion transmembrane transporter activity"/>
    <property type="evidence" value="ECO:0007669"/>
    <property type="project" value="InterPro"/>
</dbReference>
<keyword evidence="6 12" id="KW-0812">Transmembrane</keyword>